<sequence>MAISRSLLLLPFLLVAIAAGCAVIAHASDASVPVVLAHKKVSLERLKSGSEQVTVSIDLYNEGSTTAYDVSLNDDTWSKDVFEVVSGATTKTWEKLDPGASVSHSFVLKSDVKGVFQGSPAVVKFRVPTKAALQEAFSSPVRPLDILAERPPEKKFEWVSCTYKPKFIYAPLLNVPYFVPARPNNSHANGSSNSACSHFSISQKVYWTASHCFPHAD</sequence>
<dbReference type="Pfam" id="PF05753">
    <property type="entry name" value="TRAP_beta"/>
    <property type="match status" value="1"/>
</dbReference>
<evidence type="ECO:0000256" key="1">
    <source>
        <dbReference type="SAM" id="SignalP"/>
    </source>
</evidence>
<name>A0AAV8GZS4_9POAL</name>
<dbReference type="PANTHER" id="PTHR12861">
    <property type="entry name" value="TRANSLOCON-ASSOCIATED PROTEIN, BETA SUBUNIT PRECURSOR TRAP-BETA SIGNAL SEQUENCE RECEPTOR BETA SUBUNIT"/>
    <property type="match status" value="1"/>
</dbReference>
<protein>
    <submittedName>
        <fullName evidence="2">Translocon-associated protein subunit beta</fullName>
    </submittedName>
</protein>
<dbReference type="PANTHER" id="PTHR12861:SF3">
    <property type="entry name" value="TRANSLOCON-ASSOCIATED PROTEIN SUBUNIT BETA"/>
    <property type="match status" value="1"/>
</dbReference>
<accession>A0AAV8GZS4</accession>
<dbReference type="AlphaFoldDB" id="A0AAV8GZS4"/>
<evidence type="ECO:0000313" key="2">
    <source>
        <dbReference type="EMBL" id="KAJ4809890.1"/>
    </source>
</evidence>
<dbReference type="Proteomes" id="UP001140206">
    <property type="component" value="Chromosome 1"/>
</dbReference>
<proteinExistence type="predicted"/>
<keyword evidence="3" id="KW-1185">Reference proteome</keyword>
<feature type="signal peptide" evidence="1">
    <location>
        <begin position="1"/>
        <end position="27"/>
    </location>
</feature>
<reference evidence="2" key="1">
    <citation type="submission" date="2022-08" db="EMBL/GenBank/DDBJ databases">
        <authorList>
            <person name="Marques A."/>
        </authorList>
    </citation>
    <scope>NUCLEOTIDE SEQUENCE</scope>
    <source>
        <strain evidence="2">RhyPub2mFocal</strain>
        <tissue evidence="2">Leaves</tissue>
    </source>
</reference>
<gene>
    <name evidence="2" type="ORF">LUZ62_022456</name>
</gene>
<dbReference type="GO" id="GO:0005783">
    <property type="term" value="C:endoplasmic reticulum"/>
    <property type="evidence" value="ECO:0007669"/>
    <property type="project" value="TreeGrafter"/>
</dbReference>
<organism evidence="2 3">
    <name type="scientific">Rhynchospora pubera</name>
    <dbReference type="NCBI Taxonomy" id="906938"/>
    <lineage>
        <taxon>Eukaryota</taxon>
        <taxon>Viridiplantae</taxon>
        <taxon>Streptophyta</taxon>
        <taxon>Embryophyta</taxon>
        <taxon>Tracheophyta</taxon>
        <taxon>Spermatophyta</taxon>
        <taxon>Magnoliopsida</taxon>
        <taxon>Liliopsida</taxon>
        <taxon>Poales</taxon>
        <taxon>Cyperaceae</taxon>
        <taxon>Cyperoideae</taxon>
        <taxon>Rhynchosporeae</taxon>
        <taxon>Rhynchospora</taxon>
    </lineage>
</organism>
<keyword evidence="1" id="KW-0732">Signal</keyword>
<dbReference type="EMBL" id="JAMFTS010000001">
    <property type="protein sequence ID" value="KAJ4809890.1"/>
    <property type="molecule type" value="Genomic_DNA"/>
</dbReference>
<dbReference type="PROSITE" id="PS51257">
    <property type="entry name" value="PROKAR_LIPOPROTEIN"/>
    <property type="match status" value="1"/>
</dbReference>
<evidence type="ECO:0000313" key="3">
    <source>
        <dbReference type="Proteomes" id="UP001140206"/>
    </source>
</evidence>
<feature type="chain" id="PRO_5043877319" evidence="1">
    <location>
        <begin position="28"/>
        <end position="217"/>
    </location>
</feature>
<comment type="caution">
    <text evidence="2">The sequence shown here is derived from an EMBL/GenBank/DDBJ whole genome shotgun (WGS) entry which is preliminary data.</text>
</comment>